<dbReference type="EMBL" id="CAQJ01000031">
    <property type="protein sequence ID" value="CCQ90385.1"/>
    <property type="molecule type" value="Genomic_DNA"/>
</dbReference>
<proteinExistence type="predicted"/>
<reference evidence="1 2" key="1">
    <citation type="journal article" date="2013" name="Front. Microbiol.">
        <title>The genome of Nitrospina gracilis illuminates the metabolism and evolution of the major marine nitrite oxidizer.</title>
        <authorList>
            <person name="Luecker S."/>
            <person name="Nowka B."/>
            <person name="Rattei T."/>
            <person name="Spieck E."/>
            <person name="and Daims H."/>
        </authorList>
    </citation>
    <scope>NUCLEOTIDE SEQUENCE [LARGE SCALE GENOMIC DNA]</scope>
    <source>
        <strain evidence="1 2">3/211</strain>
    </source>
</reference>
<dbReference type="HOGENOM" id="CLU_976020_0_0_0"/>
<dbReference type="Proteomes" id="UP000011704">
    <property type="component" value="Unassembled WGS sequence"/>
</dbReference>
<comment type="caution">
    <text evidence="1">The sequence shown here is derived from an EMBL/GenBank/DDBJ whole genome shotgun (WGS) entry which is preliminary data.</text>
</comment>
<dbReference type="STRING" id="1266370.NITGR_280101"/>
<organism evidence="1 2">
    <name type="scientific">Nitrospina gracilis (strain 3/211)</name>
    <dbReference type="NCBI Taxonomy" id="1266370"/>
    <lineage>
        <taxon>Bacteria</taxon>
        <taxon>Pseudomonadati</taxon>
        <taxon>Nitrospinota/Tectimicrobiota group</taxon>
        <taxon>Nitrospinota</taxon>
        <taxon>Nitrospinia</taxon>
        <taxon>Nitrospinales</taxon>
        <taxon>Nitrospinaceae</taxon>
        <taxon>Nitrospina</taxon>
    </lineage>
</organism>
<gene>
    <name evidence="1" type="ORF">NITGR_280101</name>
</gene>
<dbReference type="AlphaFoldDB" id="M1ZAS1"/>
<sequence length="285" mass="32176">MSCYLNPKMIELSFKRLAPISSAGKKPLERTSALMYFLAFDAAVKKLGCCPLDMNPRSIKGKNNRQVMELEFIKLMQLKPSEDKEARHVVVLGKVEKGGTPPEKRISSNFFTVPVKKASESAEACNYPNRPAPLLKMGSAAARIKWGIDYHNDWKTNLPKLLVELKGNTPFTDLAVFVTRNDPIPKDYTKVHEALSFAIRNRFGQDLATFWEKRMDAEKVFVKHCEDPFRSSYSDPLTADAFTMECNGSDRAALKTLDKDVLADRIVYLEGLLDAQDIEYQSITD</sequence>
<accession>M1ZAS1</accession>
<dbReference type="InParanoid" id="M1ZAS1"/>
<name>M1ZAS1_NITG3</name>
<evidence type="ECO:0000313" key="1">
    <source>
        <dbReference type="EMBL" id="CCQ90385.1"/>
    </source>
</evidence>
<evidence type="ECO:0000313" key="2">
    <source>
        <dbReference type="Proteomes" id="UP000011704"/>
    </source>
</evidence>
<keyword evidence="2" id="KW-1185">Reference proteome</keyword>
<protein>
    <submittedName>
        <fullName evidence="1">Uncharacterized protein</fullName>
    </submittedName>
</protein>